<dbReference type="SUPFAM" id="SSF51905">
    <property type="entry name" value="FAD/NAD(P)-binding domain"/>
    <property type="match status" value="1"/>
</dbReference>
<keyword evidence="7" id="KW-1185">Reference proteome</keyword>
<feature type="domain" description="FAD-binding" evidence="5">
    <location>
        <begin position="1"/>
        <end position="193"/>
    </location>
</feature>
<proteinExistence type="predicted"/>
<keyword evidence="2" id="KW-0285">Flavoprotein</keyword>
<dbReference type="InterPro" id="IPR002938">
    <property type="entry name" value="FAD-bd"/>
</dbReference>
<evidence type="ECO:0000313" key="7">
    <source>
        <dbReference type="Proteomes" id="UP000018001"/>
    </source>
</evidence>
<dbReference type="eggNOG" id="KOG3855">
    <property type="taxonomic scope" value="Eukaryota"/>
</dbReference>
<comment type="cofactor">
    <cofactor evidence="1">
        <name>FAD</name>
        <dbReference type="ChEBI" id="CHEBI:57692"/>
    </cofactor>
</comment>
<dbReference type="PANTHER" id="PTHR43004">
    <property type="entry name" value="TRK SYSTEM POTASSIUM UPTAKE PROTEIN"/>
    <property type="match status" value="1"/>
</dbReference>
<dbReference type="EMBL" id="BAUL01000248">
    <property type="protein sequence ID" value="GAD98467.1"/>
    <property type="molecule type" value="Genomic_DNA"/>
</dbReference>
<dbReference type="GO" id="GO:0071949">
    <property type="term" value="F:FAD binding"/>
    <property type="evidence" value="ECO:0007669"/>
    <property type="project" value="InterPro"/>
</dbReference>
<sequence length="196" mass="21736">METLRAHGMADEILQKSAPACFMSQVAWQTSLGGSGPLDRRFIHKFECFGGDSGTEYSASYRRDAPLSLANLPQIRLEPILRRLAEERNPGKVSYGHQMLDFTDEGNSVVVRTVDQAGKETVYRCRYMVGADGGRTVSLILGIKMQGPRNITDMVSVHFGADLSEYWDERYFACHFINSECGTVFESGAIVPMGPN</sequence>
<dbReference type="PANTHER" id="PTHR43004:SF19">
    <property type="entry name" value="BINDING MONOOXYGENASE, PUTATIVE (JCVI)-RELATED"/>
    <property type="match status" value="1"/>
</dbReference>
<dbReference type="HOGENOM" id="CLU_1390030_0_0_1"/>
<gene>
    <name evidence="6" type="ORF">PVAR5_7161</name>
</gene>
<dbReference type="InParanoid" id="V5GC44"/>
<evidence type="ECO:0000256" key="4">
    <source>
        <dbReference type="ARBA" id="ARBA00023002"/>
    </source>
</evidence>
<dbReference type="GO" id="GO:0016709">
    <property type="term" value="F:oxidoreductase activity, acting on paired donors, with incorporation or reduction of molecular oxygen, NAD(P)H as one donor, and incorporation of one atom of oxygen"/>
    <property type="evidence" value="ECO:0007669"/>
    <property type="project" value="UniProtKB-ARBA"/>
</dbReference>
<dbReference type="Pfam" id="PF01494">
    <property type="entry name" value="FAD_binding_3"/>
    <property type="match status" value="1"/>
</dbReference>
<comment type="caution">
    <text evidence="6">The sequence shown here is derived from an EMBL/GenBank/DDBJ whole genome shotgun (WGS) entry which is preliminary data.</text>
</comment>
<evidence type="ECO:0000313" key="6">
    <source>
        <dbReference type="EMBL" id="GAD98467.1"/>
    </source>
</evidence>
<keyword evidence="3" id="KW-0274">FAD</keyword>
<dbReference type="Proteomes" id="UP000018001">
    <property type="component" value="Unassembled WGS sequence"/>
</dbReference>
<dbReference type="InterPro" id="IPR050641">
    <property type="entry name" value="RIFMO-like"/>
</dbReference>
<dbReference type="Gene3D" id="3.30.9.10">
    <property type="entry name" value="D-Amino Acid Oxidase, subunit A, domain 2"/>
    <property type="match status" value="1"/>
</dbReference>
<accession>V5GC44</accession>
<protein>
    <recommendedName>
        <fullName evidence="5">FAD-binding domain-containing protein</fullName>
    </recommendedName>
</protein>
<evidence type="ECO:0000256" key="1">
    <source>
        <dbReference type="ARBA" id="ARBA00001974"/>
    </source>
</evidence>
<dbReference type="Gene3D" id="3.50.50.60">
    <property type="entry name" value="FAD/NAD(P)-binding domain"/>
    <property type="match status" value="1"/>
</dbReference>
<keyword evidence="4" id="KW-0560">Oxidoreductase</keyword>
<dbReference type="OrthoDB" id="2690153at2759"/>
<evidence type="ECO:0000256" key="3">
    <source>
        <dbReference type="ARBA" id="ARBA00022827"/>
    </source>
</evidence>
<reference evidence="7" key="1">
    <citation type="journal article" date="2014" name="Genome Announc.">
        <title>Draft genome sequence of the formaldehyde-resistant fungus Byssochlamys spectabilis No. 5 (anamorph Paecilomyces variotii No. 5) (NBRC109023).</title>
        <authorList>
            <person name="Oka T."/>
            <person name="Ekino K."/>
            <person name="Fukuda K."/>
            <person name="Nomura Y."/>
        </authorList>
    </citation>
    <scope>NUCLEOTIDE SEQUENCE [LARGE SCALE GENOMIC DNA]</scope>
    <source>
        <strain evidence="7">No. 5 / NBRC 109023</strain>
    </source>
</reference>
<dbReference type="InterPro" id="IPR036188">
    <property type="entry name" value="FAD/NAD-bd_sf"/>
</dbReference>
<dbReference type="AlphaFoldDB" id="V5GC44"/>
<organism evidence="6 7">
    <name type="scientific">Byssochlamys spectabilis (strain No. 5 / NBRC 109023)</name>
    <name type="common">Paecilomyces variotii</name>
    <dbReference type="NCBI Taxonomy" id="1356009"/>
    <lineage>
        <taxon>Eukaryota</taxon>
        <taxon>Fungi</taxon>
        <taxon>Dikarya</taxon>
        <taxon>Ascomycota</taxon>
        <taxon>Pezizomycotina</taxon>
        <taxon>Eurotiomycetes</taxon>
        <taxon>Eurotiomycetidae</taxon>
        <taxon>Eurotiales</taxon>
        <taxon>Thermoascaceae</taxon>
        <taxon>Paecilomyces</taxon>
    </lineage>
</organism>
<evidence type="ECO:0000259" key="5">
    <source>
        <dbReference type="Pfam" id="PF01494"/>
    </source>
</evidence>
<evidence type="ECO:0000256" key="2">
    <source>
        <dbReference type="ARBA" id="ARBA00022630"/>
    </source>
</evidence>
<name>V5GC44_BYSSN</name>